<comment type="caution">
    <text evidence="13">The sequence shown here is derived from an EMBL/GenBank/DDBJ whole genome shotgun (WGS) entry which is preliminary data.</text>
</comment>
<comment type="similarity">
    <text evidence="2 9">Belongs to the OXA1/ALB3/YidC family.</text>
</comment>
<feature type="region of interest" description="Disordered" evidence="10">
    <location>
        <begin position="223"/>
        <end position="262"/>
    </location>
</feature>
<feature type="compositionally biased region" description="Low complexity" evidence="10">
    <location>
        <begin position="240"/>
        <end position="262"/>
    </location>
</feature>
<evidence type="ECO:0000256" key="9">
    <source>
        <dbReference type="RuleBase" id="RU003945"/>
    </source>
</evidence>
<evidence type="ECO:0000256" key="11">
    <source>
        <dbReference type="SAM" id="Phobius"/>
    </source>
</evidence>
<evidence type="ECO:0000259" key="12">
    <source>
        <dbReference type="Pfam" id="PF02096"/>
    </source>
</evidence>
<dbReference type="PANTHER" id="PTHR12428">
    <property type="entry name" value="OXA1"/>
    <property type="match status" value="1"/>
</dbReference>
<feature type="domain" description="Membrane insertase YidC/Oxa/ALB C-terminal" evidence="12">
    <location>
        <begin position="35"/>
        <end position="203"/>
    </location>
</feature>
<dbReference type="GO" id="GO:0032979">
    <property type="term" value="P:protein insertion into mitochondrial inner membrane from matrix"/>
    <property type="evidence" value="ECO:0007669"/>
    <property type="project" value="TreeGrafter"/>
</dbReference>
<keyword evidence="3 9" id="KW-0812">Transmembrane</keyword>
<evidence type="ECO:0000256" key="1">
    <source>
        <dbReference type="ARBA" id="ARBA00004448"/>
    </source>
</evidence>
<evidence type="ECO:0000256" key="4">
    <source>
        <dbReference type="ARBA" id="ARBA00022792"/>
    </source>
</evidence>
<protein>
    <recommendedName>
        <fullName evidence="12">Membrane insertase YidC/Oxa/ALB C-terminal domain-containing protein</fullName>
    </recommendedName>
</protein>
<evidence type="ECO:0000256" key="6">
    <source>
        <dbReference type="ARBA" id="ARBA00022989"/>
    </source>
</evidence>
<dbReference type="AlphaFoldDB" id="A0A8H7TS75"/>
<keyword evidence="7" id="KW-0496">Mitochondrion</keyword>
<dbReference type="InterPro" id="IPR001708">
    <property type="entry name" value="YidC/ALB3/OXA1/COX18"/>
</dbReference>
<sequence length="262" mass="29080">MGPRARPCLGWCGMGRRHHHHRSPHACGHVLPQVQSVKFSSKMKMMQEDPRHKEVMEQMQKAAREGDRSAQQQAQFLSSVLRKEYDVPVTGLLWTFLPIPFSIGLFRILNGMASIPVPSLETAGWLWFQDLSAADPYYALPALATGIMLLTMKLNQVNSTPKQQKMLKTMSYVLVPVMLIATSFLSAAINLMGVTVAAFTMITGRILLNNKFRAAMGIPPSCPRLPSPWSSSHTRRPASSRRPSARSSPTTSRTSRRASPSP</sequence>
<dbReference type="GO" id="GO:0032977">
    <property type="term" value="F:membrane insertase activity"/>
    <property type="evidence" value="ECO:0007669"/>
    <property type="project" value="InterPro"/>
</dbReference>
<keyword evidence="8 11" id="KW-0472">Membrane</keyword>
<dbReference type="GO" id="GO:0005743">
    <property type="term" value="C:mitochondrial inner membrane"/>
    <property type="evidence" value="ECO:0007669"/>
    <property type="project" value="UniProtKB-SubCell"/>
</dbReference>
<evidence type="ECO:0000256" key="10">
    <source>
        <dbReference type="SAM" id="MobiDB-lite"/>
    </source>
</evidence>
<dbReference type="EMBL" id="JADCTT010000002">
    <property type="protein sequence ID" value="KAF9757841.1"/>
    <property type="molecule type" value="Genomic_DNA"/>
</dbReference>
<comment type="subcellular location">
    <subcellularLocation>
        <location evidence="9">Membrane</location>
        <topology evidence="9">Multi-pass membrane protein</topology>
    </subcellularLocation>
    <subcellularLocation>
        <location evidence="1">Mitochondrion inner membrane</location>
        <topology evidence="1">Multi-pass membrane protein</topology>
    </subcellularLocation>
</comment>
<keyword evidence="6 11" id="KW-1133">Transmembrane helix</keyword>
<dbReference type="Proteomes" id="UP000616885">
    <property type="component" value="Unassembled WGS sequence"/>
</dbReference>
<name>A0A8H7TS75_BIOOC</name>
<dbReference type="InterPro" id="IPR028055">
    <property type="entry name" value="YidC/Oxa/ALB_C"/>
</dbReference>
<evidence type="ECO:0000313" key="13">
    <source>
        <dbReference type="EMBL" id="KAF9757841.1"/>
    </source>
</evidence>
<keyword evidence="4" id="KW-0999">Mitochondrion inner membrane</keyword>
<feature type="transmembrane region" description="Helical" evidence="11">
    <location>
        <begin position="92"/>
        <end position="117"/>
    </location>
</feature>
<evidence type="ECO:0000256" key="3">
    <source>
        <dbReference type="ARBA" id="ARBA00022692"/>
    </source>
</evidence>
<dbReference type="PANTHER" id="PTHR12428:SF66">
    <property type="entry name" value="MITOCHONDRIAL INNER MEMBRANE PROTEIN OXA1L"/>
    <property type="match status" value="1"/>
</dbReference>
<evidence type="ECO:0000256" key="7">
    <source>
        <dbReference type="ARBA" id="ARBA00023128"/>
    </source>
</evidence>
<feature type="transmembrane region" description="Helical" evidence="11">
    <location>
        <begin position="137"/>
        <end position="154"/>
    </location>
</feature>
<dbReference type="Pfam" id="PF02096">
    <property type="entry name" value="60KD_IMP"/>
    <property type="match status" value="1"/>
</dbReference>
<keyword evidence="5" id="KW-0809">Transit peptide</keyword>
<gene>
    <name evidence="13" type="ORF">IM811_008785</name>
</gene>
<evidence type="ECO:0000256" key="5">
    <source>
        <dbReference type="ARBA" id="ARBA00022946"/>
    </source>
</evidence>
<evidence type="ECO:0000256" key="2">
    <source>
        <dbReference type="ARBA" id="ARBA00009877"/>
    </source>
</evidence>
<evidence type="ECO:0000256" key="8">
    <source>
        <dbReference type="ARBA" id="ARBA00023136"/>
    </source>
</evidence>
<proteinExistence type="inferred from homology"/>
<evidence type="ECO:0000313" key="14">
    <source>
        <dbReference type="Proteomes" id="UP000616885"/>
    </source>
</evidence>
<reference evidence="13" key="1">
    <citation type="submission" date="2020-10" db="EMBL/GenBank/DDBJ databases">
        <title>High-Quality Genome Resource of Clonostachys rosea strain S41 by Oxford Nanopore Long-Read Sequencing.</title>
        <authorList>
            <person name="Wang H."/>
        </authorList>
    </citation>
    <scope>NUCLEOTIDE SEQUENCE</scope>
    <source>
        <strain evidence="13">S41</strain>
    </source>
</reference>
<feature type="transmembrane region" description="Helical" evidence="11">
    <location>
        <begin position="166"/>
        <end position="185"/>
    </location>
</feature>
<organism evidence="13 14">
    <name type="scientific">Bionectria ochroleuca</name>
    <name type="common">Gliocladium roseum</name>
    <dbReference type="NCBI Taxonomy" id="29856"/>
    <lineage>
        <taxon>Eukaryota</taxon>
        <taxon>Fungi</taxon>
        <taxon>Dikarya</taxon>
        <taxon>Ascomycota</taxon>
        <taxon>Pezizomycotina</taxon>
        <taxon>Sordariomycetes</taxon>
        <taxon>Hypocreomycetidae</taxon>
        <taxon>Hypocreales</taxon>
        <taxon>Bionectriaceae</taxon>
        <taxon>Clonostachys</taxon>
    </lineage>
</organism>
<accession>A0A8H7TS75</accession>